<accession>A0A553RPL9</accession>
<feature type="compositionally biased region" description="Basic and acidic residues" evidence="1">
    <location>
        <begin position="67"/>
        <end position="76"/>
    </location>
</feature>
<feature type="compositionally biased region" description="Low complexity" evidence="1">
    <location>
        <begin position="101"/>
        <end position="111"/>
    </location>
</feature>
<evidence type="ECO:0000313" key="2">
    <source>
        <dbReference type="EMBL" id="TRZ04133.1"/>
    </source>
</evidence>
<feature type="region of interest" description="Disordered" evidence="1">
    <location>
        <begin position="158"/>
        <end position="177"/>
    </location>
</feature>
<name>A0A553RPL9_9TELE</name>
<organism evidence="2 3">
    <name type="scientific">Danionella cerebrum</name>
    <dbReference type="NCBI Taxonomy" id="2873325"/>
    <lineage>
        <taxon>Eukaryota</taxon>
        <taxon>Metazoa</taxon>
        <taxon>Chordata</taxon>
        <taxon>Craniata</taxon>
        <taxon>Vertebrata</taxon>
        <taxon>Euteleostomi</taxon>
        <taxon>Actinopterygii</taxon>
        <taxon>Neopterygii</taxon>
        <taxon>Teleostei</taxon>
        <taxon>Ostariophysi</taxon>
        <taxon>Cypriniformes</taxon>
        <taxon>Danionidae</taxon>
        <taxon>Danioninae</taxon>
        <taxon>Danionella</taxon>
    </lineage>
</organism>
<comment type="caution">
    <text evidence="2">The sequence shown here is derived from an EMBL/GenBank/DDBJ whole genome shotgun (WGS) entry which is preliminary data.</text>
</comment>
<feature type="region of interest" description="Disordered" evidence="1">
    <location>
        <begin position="67"/>
        <end position="116"/>
    </location>
</feature>
<dbReference type="EMBL" id="SRMA01001176">
    <property type="protein sequence ID" value="TRZ04133.1"/>
    <property type="molecule type" value="Genomic_DNA"/>
</dbReference>
<dbReference type="AlphaFoldDB" id="A0A553RPL9"/>
<dbReference type="Proteomes" id="UP000316079">
    <property type="component" value="Unassembled WGS sequence"/>
</dbReference>
<protein>
    <submittedName>
        <fullName evidence="2">Uncharacterized protein</fullName>
    </submittedName>
</protein>
<evidence type="ECO:0000313" key="3">
    <source>
        <dbReference type="Proteomes" id="UP000316079"/>
    </source>
</evidence>
<evidence type="ECO:0000256" key="1">
    <source>
        <dbReference type="SAM" id="MobiDB-lite"/>
    </source>
</evidence>
<sequence>MAKPSLTQPFYQQKPDDSYELYSIRVEYERRREQLLEELRELDEWRSTSEQEYWQRRGASLHRESPGHLIIKEVDGGRANSTEMPLRRTDKPAILEEATPSGSAATGTTTSSEKEELQDLLKAFLNQQQQREERLEKEITCSQQKVLPDLTFENFDFPVPRADKPRKSCQDKRRSKVRGTKLVDALTPPVLDETEILPRDLKSLQQADLSLK</sequence>
<feature type="compositionally biased region" description="Basic and acidic residues" evidence="1">
    <location>
        <begin position="85"/>
        <end position="94"/>
    </location>
</feature>
<gene>
    <name evidence="2" type="ORF">DNTS_012378</name>
</gene>
<reference evidence="2 3" key="1">
    <citation type="journal article" date="2019" name="Sci. Data">
        <title>Hybrid genome assembly and annotation of Danionella translucida.</title>
        <authorList>
            <person name="Kadobianskyi M."/>
            <person name="Schulze L."/>
            <person name="Schuelke M."/>
            <person name="Judkewitz B."/>
        </authorList>
    </citation>
    <scope>NUCLEOTIDE SEQUENCE [LARGE SCALE GENOMIC DNA]</scope>
    <source>
        <strain evidence="2 3">Bolton</strain>
    </source>
</reference>
<proteinExistence type="predicted"/>
<feature type="compositionally biased region" description="Basic and acidic residues" evidence="1">
    <location>
        <begin position="161"/>
        <end position="172"/>
    </location>
</feature>
<dbReference type="OrthoDB" id="6761011at2759"/>
<keyword evidence="3" id="KW-1185">Reference proteome</keyword>
<feature type="non-terminal residue" evidence="2">
    <location>
        <position position="212"/>
    </location>
</feature>